<protein>
    <submittedName>
        <fullName evidence="4">Glycoside hydrolase</fullName>
    </submittedName>
</protein>
<dbReference type="EMBL" id="PKMI01000058">
    <property type="protein sequence ID" value="RBA10999.1"/>
    <property type="molecule type" value="Genomic_DNA"/>
</dbReference>
<dbReference type="GO" id="GO:0005975">
    <property type="term" value="P:carbohydrate metabolic process"/>
    <property type="evidence" value="ECO:0007669"/>
    <property type="project" value="InterPro"/>
</dbReference>
<keyword evidence="1 4" id="KW-0378">Hydrolase</keyword>
<dbReference type="InterPro" id="IPR013529">
    <property type="entry name" value="Glyco_hydro_42_N"/>
</dbReference>
<accession>A0A365MR35</accession>
<name>A0A365MR35_GIBIN</name>
<keyword evidence="2" id="KW-0326">Glycosidase</keyword>
<dbReference type="SUPFAM" id="SSF51445">
    <property type="entry name" value="(Trans)glycosidases"/>
    <property type="match status" value="1"/>
</dbReference>
<evidence type="ECO:0000256" key="2">
    <source>
        <dbReference type="ARBA" id="ARBA00023295"/>
    </source>
</evidence>
<dbReference type="InterPro" id="IPR017853">
    <property type="entry name" value="GH"/>
</dbReference>
<sequence>MSTVWQKLKDMGLNAVLGAVAWEDTEPEEGIFDSKELDQVISGALAQGLRLIILWFGSFKNVENEVGFHGDSRDRSDAATRGFTSQVPSELAPGIQGYCPRNQTSAPTGTWGDVFGKSVWTDELFMAYHYATYLQEIASAGRKIYGIPLSTNVWAHDAIHIEGNPGIVRNPLIFV</sequence>
<dbReference type="GO" id="GO:0004565">
    <property type="term" value="F:beta-galactosidase activity"/>
    <property type="evidence" value="ECO:0007669"/>
    <property type="project" value="InterPro"/>
</dbReference>
<proteinExistence type="predicted"/>
<dbReference type="Proteomes" id="UP000251714">
    <property type="component" value="Unassembled WGS sequence"/>
</dbReference>
<evidence type="ECO:0000313" key="5">
    <source>
        <dbReference type="Proteomes" id="UP000251714"/>
    </source>
</evidence>
<gene>
    <name evidence="4" type="ORF">FPRO05_14316</name>
</gene>
<reference evidence="4 5" key="1">
    <citation type="submission" date="2017-12" db="EMBL/GenBank/DDBJ databases">
        <title>Genome sequence of the mycotoxigenic crop pathogen Fusarium proliferatum, strain ITEM 2341 from Date Palm.</title>
        <authorList>
            <person name="Almiman B.F."/>
            <person name="Shittu T.A."/>
            <person name="Muthumeenakshi S."/>
            <person name="Baroncelli R."/>
            <person name="Sreenivasaprasada S."/>
        </authorList>
    </citation>
    <scope>NUCLEOTIDE SEQUENCE [LARGE SCALE GENOMIC DNA]</scope>
    <source>
        <strain evidence="4 5">ITEM 2341</strain>
    </source>
</reference>
<evidence type="ECO:0000256" key="1">
    <source>
        <dbReference type="ARBA" id="ARBA00022801"/>
    </source>
</evidence>
<comment type="caution">
    <text evidence="4">The sequence shown here is derived from an EMBL/GenBank/DDBJ whole genome shotgun (WGS) entry which is preliminary data.</text>
</comment>
<evidence type="ECO:0000313" key="4">
    <source>
        <dbReference type="EMBL" id="RBA10999.1"/>
    </source>
</evidence>
<dbReference type="Gene3D" id="3.20.20.80">
    <property type="entry name" value="Glycosidases"/>
    <property type="match status" value="2"/>
</dbReference>
<evidence type="ECO:0000259" key="3">
    <source>
        <dbReference type="Pfam" id="PF02449"/>
    </source>
</evidence>
<organism evidence="4 5">
    <name type="scientific">Gibberella intermedia</name>
    <name type="common">Bulb rot disease fungus</name>
    <name type="synonym">Fusarium proliferatum</name>
    <dbReference type="NCBI Taxonomy" id="948311"/>
    <lineage>
        <taxon>Eukaryota</taxon>
        <taxon>Fungi</taxon>
        <taxon>Dikarya</taxon>
        <taxon>Ascomycota</taxon>
        <taxon>Pezizomycotina</taxon>
        <taxon>Sordariomycetes</taxon>
        <taxon>Hypocreomycetidae</taxon>
        <taxon>Hypocreales</taxon>
        <taxon>Nectriaceae</taxon>
        <taxon>Fusarium</taxon>
        <taxon>Fusarium fujikuroi species complex</taxon>
    </lineage>
</organism>
<feature type="domain" description="Glycoside hydrolase family 42 N-terminal" evidence="3">
    <location>
        <begin position="6"/>
        <end position="53"/>
    </location>
</feature>
<dbReference type="Pfam" id="PF02449">
    <property type="entry name" value="Glyco_hydro_42"/>
    <property type="match status" value="1"/>
</dbReference>
<dbReference type="AlphaFoldDB" id="A0A365MR35"/>
<dbReference type="GO" id="GO:0009341">
    <property type="term" value="C:beta-galactosidase complex"/>
    <property type="evidence" value="ECO:0007669"/>
    <property type="project" value="InterPro"/>
</dbReference>